<feature type="domain" description="DUF362" evidence="2">
    <location>
        <begin position="68"/>
        <end position="295"/>
    </location>
</feature>
<evidence type="ECO:0000259" key="2">
    <source>
        <dbReference type="Pfam" id="PF04015"/>
    </source>
</evidence>
<comment type="caution">
    <text evidence="3">The sequence shown here is derived from an EMBL/GenBank/DDBJ whole genome shotgun (WGS) entry which is preliminary data.</text>
</comment>
<reference evidence="3" key="1">
    <citation type="submission" date="2020-10" db="EMBL/GenBank/DDBJ databases">
        <authorList>
            <person name="Gilroy R."/>
        </authorList>
    </citation>
    <scope>NUCLEOTIDE SEQUENCE</scope>
    <source>
        <strain evidence="3">17213</strain>
    </source>
</reference>
<dbReference type="Pfam" id="PF04015">
    <property type="entry name" value="DUF362"/>
    <property type="match status" value="1"/>
</dbReference>
<name>A0A9D9GSW0_9GAMM</name>
<dbReference type="Proteomes" id="UP000823631">
    <property type="component" value="Unassembled WGS sequence"/>
</dbReference>
<organism evidence="3 4">
    <name type="scientific">Candidatus Avisuccinivibrio stercorigallinarum</name>
    <dbReference type="NCBI Taxonomy" id="2840704"/>
    <lineage>
        <taxon>Bacteria</taxon>
        <taxon>Pseudomonadati</taxon>
        <taxon>Pseudomonadota</taxon>
        <taxon>Gammaproteobacteria</taxon>
        <taxon>Aeromonadales</taxon>
        <taxon>Succinivibrionaceae</taxon>
        <taxon>Succinivibrionaceae incertae sedis</taxon>
        <taxon>Candidatus Avisuccinivibrio</taxon>
    </lineage>
</organism>
<keyword evidence="1" id="KW-0732">Signal</keyword>
<sequence length="340" mass="36113">MLKFTKVILAAALTAAAGGALAADIDFNSLKHRVSDESAPAVYFTADISPEGLNKAYEALGRTLTGPVAVKLSTGEAGNNHYLQPSLIKDLVQKVDGTIVECNTAYGGSRASTAMHRQVIKDHGFDQIAKVDIMDEEGDMEIPVTGGKYLKADLVGSHLANYKSMMVLTHFKGHAMGGFGGALKNISIGVASASGKARIHTANYTDSVDELWTADGGSYVSNDTDEHLMFIYSMAEAADAVSDYFDHGREMLYISVMNNLSVDCDCDGSPDAPDMHDIGILASLDPVALDQACVDLVYAAPDGASLIERMESRRGPAILPHAQEMGLGSTSYRLVSLDAQ</sequence>
<evidence type="ECO:0000313" key="4">
    <source>
        <dbReference type="Proteomes" id="UP000823631"/>
    </source>
</evidence>
<feature type="chain" id="PRO_5039292252" evidence="1">
    <location>
        <begin position="23"/>
        <end position="340"/>
    </location>
</feature>
<reference evidence="3" key="2">
    <citation type="journal article" date="2021" name="PeerJ">
        <title>Extensive microbial diversity within the chicken gut microbiome revealed by metagenomics and culture.</title>
        <authorList>
            <person name="Gilroy R."/>
            <person name="Ravi A."/>
            <person name="Getino M."/>
            <person name="Pursley I."/>
            <person name="Horton D.L."/>
            <person name="Alikhan N.F."/>
            <person name="Baker D."/>
            <person name="Gharbi K."/>
            <person name="Hall N."/>
            <person name="Watson M."/>
            <person name="Adriaenssens E.M."/>
            <person name="Foster-Nyarko E."/>
            <person name="Jarju S."/>
            <person name="Secka A."/>
            <person name="Antonio M."/>
            <person name="Oren A."/>
            <person name="Chaudhuri R.R."/>
            <person name="La Ragione R."/>
            <person name="Hildebrand F."/>
            <person name="Pallen M.J."/>
        </authorList>
    </citation>
    <scope>NUCLEOTIDE SEQUENCE</scope>
    <source>
        <strain evidence="3">17213</strain>
    </source>
</reference>
<proteinExistence type="predicted"/>
<gene>
    <name evidence="3" type="ORF">IAB19_03730</name>
</gene>
<dbReference type="EMBL" id="JADINH010000079">
    <property type="protein sequence ID" value="MBO8415476.1"/>
    <property type="molecule type" value="Genomic_DNA"/>
</dbReference>
<evidence type="ECO:0000256" key="1">
    <source>
        <dbReference type="SAM" id="SignalP"/>
    </source>
</evidence>
<feature type="signal peptide" evidence="1">
    <location>
        <begin position="1"/>
        <end position="22"/>
    </location>
</feature>
<accession>A0A9D9GSW0</accession>
<dbReference type="AlphaFoldDB" id="A0A9D9GSW0"/>
<protein>
    <submittedName>
        <fullName evidence="3">DUF362 domain-containing protein</fullName>
    </submittedName>
</protein>
<evidence type="ECO:0000313" key="3">
    <source>
        <dbReference type="EMBL" id="MBO8415476.1"/>
    </source>
</evidence>
<dbReference type="InterPro" id="IPR007160">
    <property type="entry name" value="DUF362"/>
</dbReference>